<feature type="domain" description="Tyr recombinase" evidence="2">
    <location>
        <begin position="2"/>
        <end position="180"/>
    </location>
</feature>
<dbReference type="SUPFAM" id="SSF56349">
    <property type="entry name" value="DNA breaking-rejoining enzymes"/>
    <property type="match status" value="1"/>
</dbReference>
<dbReference type="Gene3D" id="1.10.443.10">
    <property type="entry name" value="Intergrase catalytic core"/>
    <property type="match status" value="1"/>
</dbReference>
<dbReference type="Pfam" id="PF00589">
    <property type="entry name" value="Phage_integrase"/>
    <property type="match status" value="1"/>
</dbReference>
<proteinExistence type="predicted"/>
<dbReference type="EMBL" id="CP032452">
    <property type="protein sequence ID" value="QEZ68488.1"/>
    <property type="molecule type" value="Genomic_DNA"/>
</dbReference>
<sequence>MKLVEPIKNIEDINKIKKYLKSKNLRNYLIFVMGINTGIKTCQILNLKIEDILDYNNNIRDSISINGIEYDITKNTRDAIKEYLLFNDTGDERNNYLFKSNRGEAPIDRSHLYRILNEAAKKCELNLSIGNETLRKTFGYHYYYQVGNLKYLQLVLNQKSMSKLYDYLNIENEMNFNKKFNL</sequence>
<gene>
    <name evidence="3" type="ORF">D4A35_05860</name>
</gene>
<organism evidence="3 4">
    <name type="scientific">Paraclostridium bifermentans</name>
    <name type="common">Clostridium bifermentans</name>
    <dbReference type="NCBI Taxonomy" id="1490"/>
    <lineage>
        <taxon>Bacteria</taxon>
        <taxon>Bacillati</taxon>
        <taxon>Bacillota</taxon>
        <taxon>Clostridia</taxon>
        <taxon>Peptostreptococcales</taxon>
        <taxon>Peptostreptococcaceae</taxon>
        <taxon>Paraclostridium</taxon>
    </lineage>
</organism>
<dbReference type="RefSeq" id="WP_150886262.1">
    <property type="nucleotide sequence ID" value="NZ_CP032452.1"/>
</dbReference>
<evidence type="ECO:0000313" key="3">
    <source>
        <dbReference type="EMBL" id="QEZ68488.1"/>
    </source>
</evidence>
<accession>A0A5P3XB53</accession>
<dbReference type="InterPro" id="IPR013762">
    <property type="entry name" value="Integrase-like_cat_sf"/>
</dbReference>
<keyword evidence="1" id="KW-0233">DNA recombination</keyword>
<dbReference type="GO" id="GO:0003677">
    <property type="term" value="F:DNA binding"/>
    <property type="evidence" value="ECO:0007669"/>
    <property type="project" value="InterPro"/>
</dbReference>
<dbReference type="Proteomes" id="UP000326961">
    <property type="component" value="Chromosome"/>
</dbReference>
<dbReference type="PROSITE" id="PS51898">
    <property type="entry name" value="TYR_RECOMBINASE"/>
    <property type="match status" value="1"/>
</dbReference>
<reference evidence="3 4" key="1">
    <citation type="submission" date="2018-09" db="EMBL/GenBank/DDBJ databases">
        <title>A clostridial neurotoxin that targets Anopheles mosquitoes.</title>
        <authorList>
            <person name="Contreras E."/>
            <person name="Masuyer G."/>
            <person name="Qureshi N."/>
            <person name="Chawla S."/>
            <person name="Lim H.L."/>
            <person name="Chen J."/>
            <person name="Stenmark P."/>
            <person name="Gill S."/>
        </authorList>
    </citation>
    <scope>NUCLEOTIDE SEQUENCE [LARGE SCALE GENOMIC DNA]</scope>
    <source>
        <strain evidence="3 4">Cbm</strain>
    </source>
</reference>
<evidence type="ECO:0000259" key="2">
    <source>
        <dbReference type="PROSITE" id="PS51898"/>
    </source>
</evidence>
<dbReference type="AlphaFoldDB" id="A0A5P3XB53"/>
<evidence type="ECO:0000313" key="4">
    <source>
        <dbReference type="Proteomes" id="UP000326961"/>
    </source>
</evidence>
<evidence type="ECO:0000256" key="1">
    <source>
        <dbReference type="ARBA" id="ARBA00023172"/>
    </source>
</evidence>
<dbReference type="GO" id="GO:0006310">
    <property type="term" value="P:DNA recombination"/>
    <property type="evidence" value="ECO:0007669"/>
    <property type="project" value="UniProtKB-KW"/>
</dbReference>
<dbReference type="InterPro" id="IPR002104">
    <property type="entry name" value="Integrase_catalytic"/>
</dbReference>
<protein>
    <submittedName>
        <fullName evidence="3">Integrase</fullName>
    </submittedName>
</protein>
<dbReference type="GO" id="GO:0015074">
    <property type="term" value="P:DNA integration"/>
    <property type="evidence" value="ECO:0007669"/>
    <property type="project" value="InterPro"/>
</dbReference>
<name>A0A5P3XB53_PARBF</name>
<dbReference type="InterPro" id="IPR011010">
    <property type="entry name" value="DNA_brk_join_enz"/>
</dbReference>